<evidence type="ECO:0000313" key="1">
    <source>
        <dbReference type="EMBL" id="MER6165534.1"/>
    </source>
</evidence>
<proteinExistence type="predicted"/>
<reference evidence="1 2" key="1">
    <citation type="submission" date="2024-06" db="EMBL/GenBank/DDBJ databases">
        <title>The Natural Products Discovery Center: Release of the First 8490 Sequenced Strains for Exploring Actinobacteria Biosynthetic Diversity.</title>
        <authorList>
            <person name="Kalkreuter E."/>
            <person name="Kautsar S.A."/>
            <person name="Yang D."/>
            <person name="Bader C.D."/>
            <person name="Teijaro C.N."/>
            <person name="Fluegel L."/>
            <person name="Davis C.M."/>
            <person name="Simpson J.R."/>
            <person name="Lauterbach L."/>
            <person name="Steele A.D."/>
            <person name="Gui C."/>
            <person name="Meng S."/>
            <person name="Li G."/>
            <person name="Viehrig K."/>
            <person name="Ye F."/>
            <person name="Su P."/>
            <person name="Kiefer A.F."/>
            <person name="Nichols A."/>
            <person name="Cepeda A.J."/>
            <person name="Yan W."/>
            <person name="Fan B."/>
            <person name="Jiang Y."/>
            <person name="Adhikari A."/>
            <person name="Zheng C.-J."/>
            <person name="Schuster L."/>
            <person name="Cowan T.M."/>
            <person name="Smanski M.J."/>
            <person name="Chevrette M.G."/>
            <person name="De Carvalho L.P.S."/>
            <person name="Shen B."/>
        </authorList>
    </citation>
    <scope>NUCLEOTIDE SEQUENCE [LARGE SCALE GENOMIC DNA]</scope>
    <source>
        <strain evidence="1 2">NPDC001615</strain>
    </source>
</reference>
<protein>
    <submittedName>
        <fullName evidence="1">Uncharacterized protein</fullName>
    </submittedName>
</protein>
<dbReference type="RefSeq" id="WP_030186613.1">
    <property type="nucleotide sequence ID" value="NZ_JBEOZY010000010.1"/>
</dbReference>
<organism evidence="1 2">
    <name type="scientific">Streptomyces violaceorubidus</name>
    <dbReference type="NCBI Taxonomy" id="284042"/>
    <lineage>
        <taxon>Bacteria</taxon>
        <taxon>Bacillati</taxon>
        <taxon>Actinomycetota</taxon>
        <taxon>Actinomycetes</taxon>
        <taxon>Kitasatosporales</taxon>
        <taxon>Streptomycetaceae</taxon>
        <taxon>Streptomyces</taxon>
    </lineage>
</organism>
<sequence length="225" mass="25272">MYVLVPDDPVFFAKFQSLEEPLLRRLYQLHSAGLDCADGRIISDAYDSWVQVLLKLPLWSDWHAAGEPVGPAPDDGAGYVLLSERGDRLTSLYPIEVTAADLGHLTACLELFAGHDRARLALPGGQRFEWAGGWSDGWAGPRPGAPERERPLTDVFRRVMEVLLLPPPQRLLAPLMSQLVLREADVAVILPREQETEYRRYCEDIVTILSAGDNFAYRSHRALYF</sequence>
<keyword evidence="2" id="KW-1185">Reference proteome</keyword>
<accession>A0ABV1SUW8</accession>
<comment type="caution">
    <text evidence="1">The sequence shown here is derived from an EMBL/GenBank/DDBJ whole genome shotgun (WGS) entry which is preliminary data.</text>
</comment>
<evidence type="ECO:0000313" key="2">
    <source>
        <dbReference type="Proteomes" id="UP001496720"/>
    </source>
</evidence>
<name>A0ABV1SUW8_9ACTN</name>
<dbReference type="Proteomes" id="UP001496720">
    <property type="component" value="Unassembled WGS sequence"/>
</dbReference>
<gene>
    <name evidence="1" type="ORF">ABT188_13325</name>
</gene>
<dbReference type="EMBL" id="JBEOZY010000010">
    <property type="protein sequence ID" value="MER6165534.1"/>
    <property type="molecule type" value="Genomic_DNA"/>
</dbReference>